<dbReference type="Proteomes" id="UP000281343">
    <property type="component" value="Unassembled WGS sequence"/>
</dbReference>
<evidence type="ECO:0000313" key="3">
    <source>
        <dbReference type="Proteomes" id="UP000281343"/>
    </source>
</evidence>
<comment type="caution">
    <text evidence="2">The sequence shown here is derived from an EMBL/GenBank/DDBJ whole genome shotgun (WGS) entry which is preliminary data.</text>
</comment>
<dbReference type="EMBL" id="RCNT01000003">
    <property type="protein sequence ID" value="RMA42662.1"/>
    <property type="molecule type" value="Genomic_DNA"/>
</dbReference>
<reference evidence="2 3" key="1">
    <citation type="submission" date="2018-10" db="EMBL/GenBank/DDBJ databases">
        <authorList>
            <person name="Jung H.S."/>
            <person name="Jeon C.O."/>
        </authorList>
    </citation>
    <scope>NUCLEOTIDE SEQUENCE [LARGE SCALE GENOMIC DNA]</scope>
    <source>
        <strain evidence="2 3">MA-7-27</strain>
    </source>
</reference>
<feature type="transmembrane region" description="Helical" evidence="1">
    <location>
        <begin position="21"/>
        <end position="39"/>
    </location>
</feature>
<gene>
    <name evidence="2" type="ORF">D9R08_07665</name>
</gene>
<keyword evidence="1" id="KW-0812">Transmembrane</keyword>
<dbReference type="AlphaFoldDB" id="A0A3L9Y2I5"/>
<evidence type="ECO:0000256" key="1">
    <source>
        <dbReference type="SAM" id="Phobius"/>
    </source>
</evidence>
<name>A0A3L9Y2I5_9RHOB</name>
<sequence length="162" mass="18090">MRETHTHKETLEDAMRRFLPKTAMAAVLSFTLALSGVAATPGTARADSEDAAAIIAGIIALYAIGRAVERRNDRRDHRPAVTPQPPRQHNLVAPARCFREFQTTGGYVRGYGARCMQNNVRRPGLLPPDCIRRVQTNRGTRNLYGGRCLARNGWQRERGFHP</sequence>
<accession>A0A3L9Y2I5</accession>
<protein>
    <submittedName>
        <fullName evidence="2">Uncharacterized protein</fullName>
    </submittedName>
</protein>
<evidence type="ECO:0000313" key="2">
    <source>
        <dbReference type="EMBL" id="RMA42662.1"/>
    </source>
</evidence>
<keyword evidence="1" id="KW-0472">Membrane</keyword>
<feature type="transmembrane region" description="Helical" evidence="1">
    <location>
        <begin position="51"/>
        <end position="68"/>
    </location>
</feature>
<proteinExistence type="predicted"/>
<organism evidence="2 3">
    <name type="scientific">Rhodophyticola porphyridii</name>
    <dbReference type="NCBI Taxonomy" id="1852017"/>
    <lineage>
        <taxon>Bacteria</taxon>
        <taxon>Pseudomonadati</taxon>
        <taxon>Pseudomonadota</taxon>
        <taxon>Alphaproteobacteria</taxon>
        <taxon>Rhodobacterales</taxon>
        <taxon>Roseobacteraceae</taxon>
        <taxon>Rhodophyticola</taxon>
    </lineage>
</organism>
<keyword evidence="1" id="KW-1133">Transmembrane helix</keyword>
<keyword evidence="3" id="KW-1185">Reference proteome</keyword>